<keyword evidence="2" id="KW-0687">Ribonucleoprotein</keyword>
<evidence type="ECO:0000256" key="2">
    <source>
        <dbReference type="ARBA" id="ARBA00023274"/>
    </source>
</evidence>
<dbReference type="AlphaFoldDB" id="A0A8H6W7F3"/>
<dbReference type="GO" id="GO:0006412">
    <property type="term" value="P:translation"/>
    <property type="evidence" value="ECO:0007669"/>
    <property type="project" value="InterPro"/>
</dbReference>
<reference evidence="4" key="1">
    <citation type="submission" date="2020-05" db="EMBL/GenBank/DDBJ databases">
        <title>Mycena genomes resolve the evolution of fungal bioluminescence.</title>
        <authorList>
            <person name="Tsai I.J."/>
        </authorList>
    </citation>
    <scope>NUCLEOTIDE SEQUENCE</scope>
    <source>
        <strain evidence="4">171206Taipei</strain>
    </source>
</reference>
<organism evidence="4 5">
    <name type="scientific">Mycena indigotica</name>
    <dbReference type="NCBI Taxonomy" id="2126181"/>
    <lineage>
        <taxon>Eukaryota</taxon>
        <taxon>Fungi</taxon>
        <taxon>Dikarya</taxon>
        <taxon>Basidiomycota</taxon>
        <taxon>Agaricomycotina</taxon>
        <taxon>Agaricomycetes</taxon>
        <taxon>Agaricomycetidae</taxon>
        <taxon>Agaricales</taxon>
        <taxon>Marasmiineae</taxon>
        <taxon>Mycenaceae</taxon>
        <taxon>Mycena</taxon>
    </lineage>
</organism>
<evidence type="ECO:0000256" key="3">
    <source>
        <dbReference type="SAM" id="MobiDB-lite"/>
    </source>
</evidence>
<dbReference type="GO" id="GO:1990904">
    <property type="term" value="C:ribonucleoprotein complex"/>
    <property type="evidence" value="ECO:0007669"/>
    <property type="project" value="UniProtKB-KW"/>
</dbReference>
<gene>
    <name evidence="4" type="ORF">MIND_00557400</name>
</gene>
<dbReference type="GO" id="GO:0003735">
    <property type="term" value="F:structural constituent of ribosome"/>
    <property type="evidence" value="ECO:0007669"/>
    <property type="project" value="InterPro"/>
</dbReference>
<dbReference type="Proteomes" id="UP000636479">
    <property type="component" value="Unassembled WGS sequence"/>
</dbReference>
<dbReference type="EMBL" id="JACAZF010000004">
    <property type="protein sequence ID" value="KAF7307622.1"/>
    <property type="molecule type" value="Genomic_DNA"/>
</dbReference>
<comment type="caution">
    <text evidence="4">The sequence shown here is derived from an EMBL/GenBank/DDBJ whole genome shotgun (WGS) entry which is preliminary data.</text>
</comment>
<evidence type="ECO:0000256" key="1">
    <source>
        <dbReference type="ARBA" id="ARBA00022980"/>
    </source>
</evidence>
<accession>A0A8H6W7F3</accession>
<dbReference type="Gene3D" id="6.10.250.3260">
    <property type="match status" value="1"/>
</dbReference>
<proteinExistence type="predicted"/>
<keyword evidence="5" id="KW-1185">Reference proteome</keyword>
<dbReference type="InterPro" id="IPR001147">
    <property type="entry name" value="Ribosomal_eL21"/>
</dbReference>
<evidence type="ECO:0000313" key="5">
    <source>
        <dbReference type="Proteomes" id="UP000636479"/>
    </source>
</evidence>
<name>A0A8H6W7F3_9AGAR</name>
<dbReference type="PANTHER" id="PTHR20981">
    <property type="entry name" value="60S RIBOSOMAL PROTEIN L21"/>
    <property type="match status" value="1"/>
</dbReference>
<dbReference type="Pfam" id="PF01157">
    <property type="entry name" value="Ribosomal_L21e"/>
    <property type="match status" value="1"/>
</dbReference>
<feature type="region of interest" description="Disordered" evidence="3">
    <location>
        <begin position="243"/>
        <end position="269"/>
    </location>
</feature>
<protein>
    <recommendedName>
        <fullName evidence="6">60S ribosomal protein L21</fullName>
    </recommendedName>
</protein>
<dbReference type="RefSeq" id="XP_037222641.1">
    <property type="nucleotide sequence ID" value="XM_037362349.1"/>
</dbReference>
<evidence type="ECO:0008006" key="6">
    <source>
        <dbReference type="Google" id="ProtNLM"/>
    </source>
</evidence>
<dbReference type="InterPro" id="IPR036948">
    <property type="entry name" value="Ribosomal_eL21_sf"/>
</dbReference>
<keyword evidence="1" id="KW-0689">Ribosomal protein</keyword>
<dbReference type="GeneID" id="59344865"/>
<dbReference type="Gene3D" id="2.30.30.70">
    <property type="entry name" value="Ribosomal protein L21"/>
    <property type="match status" value="1"/>
</dbReference>
<sequence>MKSRKPANHVLSDFFCNSNSDTIRKTASPYIIYNVTRSAVGVIVHKVVGNRYLEKRVNLRVEHIRHSKCRQEFLDRVKKNHDAHAEAKEKEKGERVKLKRIPAQPRAERNPHASRLCVGPQGGGLRSVDCRHRSSRAALRRVFIMPEFSFVNATFGMWLSYSCHSFSSMSSSFTVFLPLWRPFLSSYVLLDNLFFLPYSYHILLLLLSNHVVSVGRQIVNVPSFVVRLDAQKHIDFALTSPYGGGPPGRVKRKQAAAAAKEGGDDENEE</sequence>
<dbReference type="GO" id="GO:0005840">
    <property type="term" value="C:ribosome"/>
    <property type="evidence" value="ECO:0007669"/>
    <property type="project" value="UniProtKB-KW"/>
</dbReference>
<evidence type="ECO:0000313" key="4">
    <source>
        <dbReference type="EMBL" id="KAF7307622.1"/>
    </source>
</evidence>
<dbReference type="OrthoDB" id="1539250at2759"/>